<feature type="region of interest" description="Disordered" evidence="4">
    <location>
        <begin position="346"/>
        <end position="367"/>
    </location>
</feature>
<dbReference type="Pfam" id="PF13377">
    <property type="entry name" value="Peripla_BP_3"/>
    <property type="match status" value="1"/>
</dbReference>
<gene>
    <name evidence="6" type="primary">lacI1</name>
    <name evidence="6" type="ORF">PFCIRM138_11090</name>
</gene>
<dbReference type="SUPFAM" id="SSF47413">
    <property type="entry name" value="lambda repressor-like DNA-binding domains"/>
    <property type="match status" value="1"/>
</dbReference>
<dbReference type="InterPro" id="IPR046335">
    <property type="entry name" value="LacI/GalR-like_sensor"/>
</dbReference>
<dbReference type="PANTHER" id="PTHR30146">
    <property type="entry name" value="LACI-RELATED TRANSCRIPTIONAL REPRESSOR"/>
    <property type="match status" value="1"/>
</dbReference>
<keyword evidence="3" id="KW-0804">Transcription</keyword>
<dbReference type="InterPro" id="IPR000843">
    <property type="entry name" value="HTH_LacI"/>
</dbReference>
<evidence type="ECO:0000256" key="2">
    <source>
        <dbReference type="ARBA" id="ARBA00023125"/>
    </source>
</evidence>
<evidence type="ECO:0000256" key="1">
    <source>
        <dbReference type="ARBA" id="ARBA00023015"/>
    </source>
</evidence>
<keyword evidence="1" id="KW-0805">Transcription regulation</keyword>
<dbReference type="PROSITE" id="PS00356">
    <property type="entry name" value="HTH_LACI_1"/>
    <property type="match status" value="1"/>
</dbReference>
<dbReference type="EMBL" id="LM676427">
    <property type="protein sequence ID" value="CEP26952.1"/>
    <property type="molecule type" value="Genomic_DNA"/>
</dbReference>
<dbReference type="GO" id="GO:0000976">
    <property type="term" value="F:transcription cis-regulatory region binding"/>
    <property type="evidence" value="ECO:0007669"/>
    <property type="project" value="TreeGrafter"/>
</dbReference>
<organism evidence="6">
    <name type="scientific">Propionibacterium freudenreichii subsp. freudenreichii</name>
    <dbReference type="NCBI Taxonomy" id="66712"/>
    <lineage>
        <taxon>Bacteria</taxon>
        <taxon>Bacillati</taxon>
        <taxon>Actinomycetota</taxon>
        <taxon>Actinomycetes</taxon>
        <taxon>Propionibacteriales</taxon>
        <taxon>Propionibacteriaceae</taxon>
        <taxon>Propionibacterium</taxon>
    </lineage>
</organism>
<dbReference type="InterPro" id="IPR028082">
    <property type="entry name" value="Peripla_BP_I"/>
</dbReference>
<dbReference type="CDD" id="cd01392">
    <property type="entry name" value="HTH_LacI"/>
    <property type="match status" value="1"/>
</dbReference>
<dbReference type="InterPro" id="IPR010982">
    <property type="entry name" value="Lambda_DNA-bd_dom_sf"/>
</dbReference>
<feature type="domain" description="HTH lacI-type" evidence="5">
    <location>
        <begin position="29"/>
        <end position="83"/>
    </location>
</feature>
<dbReference type="Gene3D" id="3.40.50.2300">
    <property type="match status" value="2"/>
</dbReference>
<accession>A0A0B7P0D3</accession>
<dbReference type="AlphaFoldDB" id="A0A0B7P0D3"/>
<dbReference type="GO" id="GO:0003700">
    <property type="term" value="F:DNA-binding transcription factor activity"/>
    <property type="evidence" value="ECO:0007669"/>
    <property type="project" value="TreeGrafter"/>
</dbReference>
<evidence type="ECO:0000256" key="3">
    <source>
        <dbReference type="ARBA" id="ARBA00023163"/>
    </source>
</evidence>
<dbReference type="PANTHER" id="PTHR30146:SF109">
    <property type="entry name" value="HTH-TYPE TRANSCRIPTIONAL REGULATOR GALS"/>
    <property type="match status" value="1"/>
</dbReference>
<reference evidence="6" key="1">
    <citation type="submission" date="2014-08" db="EMBL/GenBank/DDBJ databases">
        <authorList>
            <person name="Falentin Helene"/>
        </authorList>
    </citation>
    <scope>NUCLEOTIDE SEQUENCE</scope>
</reference>
<dbReference type="PRINTS" id="PR00036">
    <property type="entry name" value="HTHLACI"/>
</dbReference>
<dbReference type="SUPFAM" id="SSF53822">
    <property type="entry name" value="Periplasmic binding protein-like I"/>
    <property type="match status" value="1"/>
</dbReference>
<evidence type="ECO:0000256" key="4">
    <source>
        <dbReference type="SAM" id="MobiDB-lite"/>
    </source>
</evidence>
<dbReference type="CDD" id="cd01574">
    <property type="entry name" value="PBP1_LacI"/>
    <property type="match status" value="1"/>
</dbReference>
<protein>
    <submittedName>
        <fullName evidence="6">Arabinose operon repressor</fullName>
    </submittedName>
</protein>
<keyword evidence="2" id="KW-0238">DNA-binding</keyword>
<proteinExistence type="predicted"/>
<dbReference type="PROSITE" id="PS50932">
    <property type="entry name" value="HTH_LACI_2"/>
    <property type="match status" value="1"/>
</dbReference>
<dbReference type="SMART" id="SM00354">
    <property type="entry name" value="HTH_LACI"/>
    <property type="match status" value="1"/>
</dbReference>
<name>A0A0B7P0D3_PROFF</name>
<dbReference type="Pfam" id="PF00356">
    <property type="entry name" value="LacI"/>
    <property type="match status" value="1"/>
</dbReference>
<evidence type="ECO:0000313" key="6">
    <source>
        <dbReference type="EMBL" id="CEP26952.1"/>
    </source>
</evidence>
<evidence type="ECO:0000259" key="5">
    <source>
        <dbReference type="PROSITE" id="PS50932"/>
    </source>
</evidence>
<dbReference type="Gene3D" id="1.10.260.40">
    <property type="entry name" value="lambda repressor-like DNA-binding domains"/>
    <property type="match status" value="1"/>
</dbReference>
<sequence>MELRVLPSSSWRVSRGISRGSEMAAGTAPNIRDVAELAGVSHQTVSRVINDHPSIQPQTRARVEAAIKTLGYRPNSAARSLARMRTGRIGAIVDSPEHFGPMNTLRGVEVASRRAGYFLSSVSVNDDSVDAINQSLEFLLDQNVEGLCLIAPRLPLLEVIRRRGLQIPSVVIATDTAHLVDDNGLQASVDQELGTRMMVDYLLELGHTRIAHLSGPHDWGDARSRRATFEATLAAHGLTPAAIVEGDWSPDSGFAAGPGLIEGTGATAVFSANDQMALGLVHYLSEVGLRVPDDVSVVGFDNTPESAHMIPPLTTVRQNFEKLGEMAIGSLLARIKGARVERETLRTQPSLVVRSSAGPRPATQRSR</sequence>